<dbReference type="Proteomes" id="UP000000845">
    <property type="component" value="Chromosome"/>
</dbReference>
<evidence type="ECO:0000256" key="1">
    <source>
        <dbReference type="SAM" id="MobiDB-lite"/>
    </source>
</evidence>
<keyword evidence="3" id="KW-1185">Reference proteome</keyword>
<feature type="compositionally biased region" description="Low complexity" evidence="1">
    <location>
        <begin position="52"/>
        <end position="76"/>
    </location>
</feature>
<name>D1AK54_SEBTE</name>
<dbReference type="EMBL" id="CP001739">
    <property type="protein sequence ID" value="ACZ08970.1"/>
    <property type="molecule type" value="Genomic_DNA"/>
</dbReference>
<feature type="region of interest" description="Disordered" evidence="1">
    <location>
        <begin position="22"/>
        <end position="76"/>
    </location>
</feature>
<proteinExistence type="predicted"/>
<reference evidence="2 3" key="2">
    <citation type="journal article" date="2010" name="Stand. Genomic Sci.">
        <title>Complete genome sequence of Sebaldella termitidis type strain (NCTC 11300).</title>
        <authorList>
            <person name="Harmon-Smith M."/>
            <person name="Celia L."/>
            <person name="Chertkov O."/>
            <person name="Lapidus A."/>
            <person name="Copeland A."/>
            <person name="Glavina Del Rio T."/>
            <person name="Nolan M."/>
            <person name="Lucas S."/>
            <person name="Tice H."/>
            <person name="Cheng J.F."/>
            <person name="Han C."/>
            <person name="Detter J.C."/>
            <person name="Bruce D."/>
            <person name="Goodwin L."/>
            <person name="Pitluck S."/>
            <person name="Pati A."/>
            <person name="Liolios K."/>
            <person name="Ivanova N."/>
            <person name="Mavromatis K."/>
            <person name="Mikhailova N."/>
            <person name="Chen A."/>
            <person name="Palaniappan K."/>
            <person name="Land M."/>
            <person name="Hauser L."/>
            <person name="Chang Y.J."/>
            <person name="Jeffries C.D."/>
            <person name="Brettin T."/>
            <person name="Goker M."/>
            <person name="Beck B."/>
            <person name="Bristow J."/>
            <person name="Eisen J.A."/>
            <person name="Markowitz V."/>
            <person name="Hugenholtz P."/>
            <person name="Kyrpides N.C."/>
            <person name="Klenk H.P."/>
            <person name="Chen F."/>
        </authorList>
    </citation>
    <scope>NUCLEOTIDE SEQUENCE [LARGE SCALE GENOMIC DNA]</scope>
    <source>
        <strain evidence="3">ATCC 33386 / NCTC 11300</strain>
    </source>
</reference>
<dbReference type="PROSITE" id="PS51257">
    <property type="entry name" value="PROKAR_LIPOPROTEIN"/>
    <property type="match status" value="1"/>
</dbReference>
<reference evidence="3" key="1">
    <citation type="submission" date="2009-09" db="EMBL/GenBank/DDBJ databases">
        <title>The complete chromosome of Sebaldella termitidis ATCC 33386.</title>
        <authorList>
            <consortium name="US DOE Joint Genome Institute (JGI-PGF)"/>
            <person name="Lucas S."/>
            <person name="Copeland A."/>
            <person name="Lapidus A."/>
            <person name="Glavina del Rio T."/>
            <person name="Dalin E."/>
            <person name="Tice H."/>
            <person name="Bruce D."/>
            <person name="Goodwin L."/>
            <person name="Pitluck S."/>
            <person name="Kyrpides N."/>
            <person name="Mavromatis K."/>
            <person name="Ivanova N."/>
            <person name="Mikhailova N."/>
            <person name="Sims D."/>
            <person name="Meincke L."/>
            <person name="Brettin T."/>
            <person name="Detter J.C."/>
            <person name="Han C."/>
            <person name="Larimer F."/>
            <person name="Land M."/>
            <person name="Hauser L."/>
            <person name="Markowitz V."/>
            <person name="Cheng J.F."/>
            <person name="Hugenholtz P."/>
            <person name="Woyke T."/>
            <person name="Wu D."/>
            <person name="Eisen J.A."/>
        </authorList>
    </citation>
    <scope>NUCLEOTIDE SEQUENCE [LARGE SCALE GENOMIC DNA]</scope>
    <source>
        <strain evidence="3">ATCC 33386 / NCTC 11300</strain>
    </source>
</reference>
<evidence type="ECO:0008006" key="4">
    <source>
        <dbReference type="Google" id="ProtNLM"/>
    </source>
</evidence>
<evidence type="ECO:0000313" key="2">
    <source>
        <dbReference type="EMBL" id="ACZ08970.1"/>
    </source>
</evidence>
<dbReference type="RefSeq" id="WP_012861564.1">
    <property type="nucleotide sequence ID" value="NC_013517.1"/>
</dbReference>
<protein>
    <recommendedName>
        <fullName evidence="4">Lipoprotein</fullName>
    </recommendedName>
</protein>
<dbReference type="KEGG" id="str:Sterm_2116"/>
<gene>
    <name evidence="2" type="ordered locus">Sterm_2116</name>
</gene>
<organism evidence="2 3">
    <name type="scientific">Sebaldella termitidis (strain ATCC 33386 / NCTC 11300)</name>
    <dbReference type="NCBI Taxonomy" id="526218"/>
    <lineage>
        <taxon>Bacteria</taxon>
        <taxon>Fusobacteriati</taxon>
        <taxon>Fusobacteriota</taxon>
        <taxon>Fusobacteriia</taxon>
        <taxon>Fusobacteriales</taxon>
        <taxon>Leptotrichiaceae</taxon>
        <taxon>Sebaldella</taxon>
    </lineage>
</organism>
<dbReference type="HOGENOM" id="CLU_2652385_0_0_0"/>
<accession>D1AK54</accession>
<sequence length="76" mass="8536">MKKIILILASVFMLTSCIYEDYNHYPPSRGRPPYNNGNKRPIGNGGPPRPGNPNNGRPNHGRPNPNNGRPNHNNRH</sequence>
<dbReference type="AlphaFoldDB" id="D1AK54"/>
<dbReference type="STRING" id="526218.Sterm_2116"/>
<evidence type="ECO:0000313" key="3">
    <source>
        <dbReference type="Proteomes" id="UP000000845"/>
    </source>
</evidence>